<proteinExistence type="predicted"/>
<feature type="domain" description="Histidine kinase" evidence="16">
    <location>
        <begin position="298"/>
        <end position="515"/>
    </location>
</feature>
<keyword evidence="11 15" id="KW-1133">Transmembrane helix</keyword>
<dbReference type="Pfam" id="PF00672">
    <property type="entry name" value="HAMP"/>
    <property type="match status" value="1"/>
</dbReference>
<gene>
    <name evidence="18" type="ORF">KRR39_14535</name>
</gene>
<reference evidence="18" key="1">
    <citation type="submission" date="2021-06" db="EMBL/GenBank/DDBJ databases">
        <title>Complete genome sequence of Nocardioides sp. G188.</title>
        <authorList>
            <person name="Im W.-T."/>
        </authorList>
    </citation>
    <scope>NUCLEOTIDE SEQUENCE</scope>
    <source>
        <strain evidence="18">G188</strain>
    </source>
</reference>
<dbReference type="Pfam" id="PF00512">
    <property type="entry name" value="HisKA"/>
    <property type="match status" value="1"/>
</dbReference>
<dbReference type="SMART" id="SM00387">
    <property type="entry name" value="HATPase_c"/>
    <property type="match status" value="1"/>
</dbReference>
<dbReference type="InterPro" id="IPR003660">
    <property type="entry name" value="HAMP_dom"/>
</dbReference>
<evidence type="ECO:0000256" key="10">
    <source>
        <dbReference type="ARBA" id="ARBA00022840"/>
    </source>
</evidence>
<dbReference type="CDD" id="cd06225">
    <property type="entry name" value="HAMP"/>
    <property type="match status" value="1"/>
</dbReference>
<dbReference type="NCBIfam" id="NF040691">
    <property type="entry name" value="MtrAB_MtrB"/>
    <property type="match status" value="1"/>
</dbReference>
<dbReference type="SMART" id="SM00304">
    <property type="entry name" value="HAMP"/>
    <property type="match status" value="1"/>
</dbReference>
<evidence type="ECO:0000256" key="14">
    <source>
        <dbReference type="ARBA" id="ARBA00035305"/>
    </source>
</evidence>
<dbReference type="CDD" id="cd00082">
    <property type="entry name" value="HisKA"/>
    <property type="match status" value="1"/>
</dbReference>
<dbReference type="InterPro" id="IPR003594">
    <property type="entry name" value="HATPase_dom"/>
</dbReference>
<dbReference type="GO" id="GO:0005886">
    <property type="term" value="C:plasma membrane"/>
    <property type="evidence" value="ECO:0007669"/>
    <property type="project" value="UniProtKB-SubCell"/>
</dbReference>
<dbReference type="PANTHER" id="PTHR43547">
    <property type="entry name" value="TWO-COMPONENT HISTIDINE KINASE"/>
    <property type="match status" value="1"/>
</dbReference>
<dbReference type="PROSITE" id="PS50885">
    <property type="entry name" value="HAMP"/>
    <property type="match status" value="1"/>
</dbReference>
<evidence type="ECO:0000256" key="6">
    <source>
        <dbReference type="ARBA" id="ARBA00022679"/>
    </source>
</evidence>
<keyword evidence="12" id="KW-0902">Two-component regulatory system</keyword>
<evidence type="ECO:0000256" key="4">
    <source>
        <dbReference type="ARBA" id="ARBA00022475"/>
    </source>
</evidence>
<evidence type="ECO:0000256" key="1">
    <source>
        <dbReference type="ARBA" id="ARBA00000085"/>
    </source>
</evidence>
<keyword evidence="9 18" id="KW-0418">Kinase</keyword>
<dbReference type="Pfam" id="PF02518">
    <property type="entry name" value="HATPase_c"/>
    <property type="match status" value="1"/>
</dbReference>
<evidence type="ECO:0000256" key="3">
    <source>
        <dbReference type="ARBA" id="ARBA00012438"/>
    </source>
</evidence>
<evidence type="ECO:0000313" key="18">
    <source>
        <dbReference type="EMBL" id="QWZ06752.1"/>
    </source>
</evidence>
<dbReference type="AlphaFoldDB" id="A0A975SVN0"/>
<organism evidence="18 19">
    <name type="scientific">Nocardioides panacis</name>
    <dbReference type="NCBI Taxonomy" id="2849501"/>
    <lineage>
        <taxon>Bacteria</taxon>
        <taxon>Bacillati</taxon>
        <taxon>Actinomycetota</taxon>
        <taxon>Actinomycetes</taxon>
        <taxon>Propionibacteriales</taxon>
        <taxon>Nocardioidaceae</taxon>
        <taxon>Nocardioides</taxon>
    </lineage>
</organism>
<dbReference type="GO" id="GO:0000155">
    <property type="term" value="F:phosphorelay sensor kinase activity"/>
    <property type="evidence" value="ECO:0007669"/>
    <property type="project" value="InterPro"/>
</dbReference>
<name>A0A975SVN0_9ACTN</name>
<dbReference type="RefSeq" id="WP_216937926.1">
    <property type="nucleotide sequence ID" value="NZ_CP077062.1"/>
</dbReference>
<dbReference type="PANTHER" id="PTHR43547:SF2">
    <property type="entry name" value="HYBRID SIGNAL TRANSDUCTION HISTIDINE KINASE C"/>
    <property type="match status" value="1"/>
</dbReference>
<evidence type="ECO:0000259" key="16">
    <source>
        <dbReference type="PROSITE" id="PS50109"/>
    </source>
</evidence>
<dbReference type="CDD" id="cd00075">
    <property type="entry name" value="HATPase"/>
    <property type="match status" value="1"/>
</dbReference>
<keyword evidence="7 15" id="KW-0812">Transmembrane</keyword>
<evidence type="ECO:0000256" key="15">
    <source>
        <dbReference type="SAM" id="Phobius"/>
    </source>
</evidence>
<evidence type="ECO:0000256" key="5">
    <source>
        <dbReference type="ARBA" id="ARBA00022553"/>
    </source>
</evidence>
<dbReference type="EC" id="2.7.13.3" evidence="3"/>
<evidence type="ECO:0000313" key="19">
    <source>
        <dbReference type="Proteomes" id="UP000683575"/>
    </source>
</evidence>
<sequence>MTAPPHVPAWRRAATVWRRSIQARVVISTLLLSAVVVSLVGWVLLQQVTDGLVQSKRDSAVAESTRATAEAQRRLSAANGNDFDAGTQLTQLVSTLVSRGSVQGYEIVLTGPIAGSGSGVAAGPGTSNTPGVLSDSIPERLRSRVERGSGDETSYTFATIRYTDASGRPAVPGVVTGSQVTLPADGGTYTLYYLFPMTEQQDTLSLVRRALVTGGALLLVLVGGLTWLVTRQVVTPVRLARRVAERLASGRLEERMHVRGDDDIARLGTSFNQMAASLQKQIRQLEELSRVQRRFVSDVSHELRTPLTTVRMAGDVLHDARERFDPPTARAAELLQNELDRFEMLLADLLEISRFDAGAAVLDLEDVNLVDLAHRVVESTRALAERRGTVVVVQAGERPCVAEVDPRRVERIVRNLITNAIDYADSKDVVVMVESSEEATALAVRDHGVGLRPGDAAMVFNRFWRADPARARTTGGTGLGLSISLEDAHLHGGWLQAWGEPGAGAQFRLTLPRRAGDRIGASPLPLVPADAALGQVGADYARVDRRPVGRKAGTP</sequence>
<evidence type="ECO:0000256" key="11">
    <source>
        <dbReference type="ARBA" id="ARBA00022989"/>
    </source>
</evidence>
<evidence type="ECO:0000256" key="12">
    <source>
        <dbReference type="ARBA" id="ARBA00023012"/>
    </source>
</evidence>
<dbReference type="InterPro" id="IPR005467">
    <property type="entry name" value="His_kinase_dom"/>
</dbReference>
<dbReference type="InterPro" id="IPR003661">
    <property type="entry name" value="HisK_dim/P_dom"/>
</dbReference>
<feature type="domain" description="HAMP" evidence="17">
    <location>
        <begin position="231"/>
        <end position="283"/>
    </location>
</feature>
<dbReference type="SMART" id="SM00388">
    <property type="entry name" value="HisKA"/>
    <property type="match status" value="1"/>
</dbReference>
<evidence type="ECO:0000256" key="13">
    <source>
        <dbReference type="ARBA" id="ARBA00023136"/>
    </source>
</evidence>
<dbReference type="Proteomes" id="UP000683575">
    <property type="component" value="Chromosome"/>
</dbReference>
<protein>
    <recommendedName>
        <fullName evidence="14">Sensor histidine kinase MtrB</fullName>
        <ecNumber evidence="3">2.7.13.3</ecNumber>
    </recommendedName>
</protein>
<accession>A0A975SVN0</accession>
<feature type="transmembrane region" description="Helical" evidence="15">
    <location>
        <begin position="25"/>
        <end position="45"/>
    </location>
</feature>
<keyword evidence="6" id="KW-0808">Transferase</keyword>
<evidence type="ECO:0000256" key="8">
    <source>
        <dbReference type="ARBA" id="ARBA00022741"/>
    </source>
</evidence>
<dbReference type="FunFam" id="1.10.287.130:FF:000010">
    <property type="entry name" value="Two-component sensor histidine kinase"/>
    <property type="match status" value="1"/>
</dbReference>
<keyword evidence="5" id="KW-0597">Phosphoprotein</keyword>
<evidence type="ECO:0000256" key="2">
    <source>
        <dbReference type="ARBA" id="ARBA00004651"/>
    </source>
</evidence>
<keyword evidence="19" id="KW-1185">Reference proteome</keyword>
<dbReference type="GO" id="GO:0005524">
    <property type="term" value="F:ATP binding"/>
    <property type="evidence" value="ECO:0007669"/>
    <property type="project" value="UniProtKB-KW"/>
</dbReference>
<dbReference type="PROSITE" id="PS50109">
    <property type="entry name" value="HIS_KIN"/>
    <property type="match status" value="1"/>
</dbReference>
<dbReference type="KEGG" id="nps:KRR39_14535"/>
<comment type="subcellular location">
    <subcellularLocation>
        <location evidence="2">Cell membrane</location>
        <topology evidence="2">Multi-pass membrane protein</topology>
    </subcellularLocation>
</comment>
<dbReference type="FunFam" id="3.30.565.10:FF:000013">
    <property type="entry name" value="Two-component sensor histidine kinase"/>
    <property type="match status" value="1"/>
</dbReference>
<keyword evidence="4" id="KW-1003">Cell membrane</keyword>
<dbReference type="EMBL" id="CP077062">
    <property type="protein sequence ID" value="QWZ06752.1"/>
    <property type="molecule type" value="Genomic_DNA"/>
</dbReference>
<comment type="catalytic activity">
    <reaction evidence="1">
        <text>ATP + protein L-histidine = ADP + protein N-phospho-L-histidine.</text>
        <dbReference type="EC" id="2.7.13.3"/>
    </reaction>
</comment>
<keyword evidence="8" id="KW-0547">Nucleotide-binding</keyword>
<keyword evidence="10" id="KW-0067">ATP-binding</keyword>
<evidence type="ECO:0000256" key="9">
    <source>
        <dbReference type="ARBA" id="ARBA00022777"/>
    </source>
</evidence>
<keyword evidence="13 15" id="KW-0472">Membrane</keyword>
<evidence type="ECO:0000256" key="7">
    <source>
        <dbReference type="ARBA" id="ARBA00022692"/>
    </source>
</evidence>
<dbReference type="InterPro" id="IPR047669">
    <property type="entry name" value="MtrAB_MtrB"/>
</dbReference>
<evidence type="ECO:0000259" key="17">
    <source>
        <dbReference type="PROSITE" id="PS50885"/>
    </source>
</evidence>